<name>A0A0V1GRB0_TRIPS</name>
<accession>A0A0V1GRB0</accession>
<evidence type="ECO:0000313" key="1">
    <source>
        <dbReference type="EMBL" id="KRZ00642.1"/>
    </source>
</evidence>
<comment type="caution">
    <text evidence="1">The sequence shown here is derived from an EMBL/GenBank/DDBJ whole genome shotgun (WGS) entry which is preliminary data.</text>
</comment>
<dbReference type="Proteomes" id="UP000054805">
    <property type="component" value="Unassembled WGS sequence"/>
</dbReference>
<organism evidence="1 2">
    <name type="scientific">Trichinella pseudospiralis</name>
    <name type="common">Parasitic roundworm</name>
    <dbReference type="NCBI Taxonomy" id="6337"/>
    <lineage>
        <taxon>Eukaryota</taxon>
        <taxon>Metazoa</taxon>
        <taxon>Ecdysozoa</taxon>
        <taxon>Nematoda</taxon>
        <taxon>Enoplea</taxon>
        <taxon>Dorylaimia</taxon>
        <taxon>Trichinellida</taxon>
        <taxon>Trichinellidae</taxon>
        <taxon>Trichinella</taxon>
    </lineage>
</organism>
<evidence type="ECO:0000313" key="2">
    <source>
        <dbReference type="Proteomes" id="UP000054805"/>
    </source>
</evidence>
<keyword evidence="2" id="KW-1185">Reference proteome</keyword>
<protein>
    <submittedName>
        <fullName evidence="1">Uncharacterized protein</fullName>
    </submittedName>
</protein>
<proteinExistence type="predicted"/>
<gene>
    <name evidence="1" type="ORF">T4B_7478</name>
</gene>
<dbReference type="AlphaFoldDB" id="A0A0V1GRB0"/>
<reference evidence="1 2" key="1">
    <citation type="submission" date="2015-01" db="EMBL/GenBank/DDBJ databases">
        <title>Evolution of Trichinella species and genotypes.</title>
        <authorList>
            <person name="Korhonen P.K."/>
            <person name="Edoardo P."/>
            <person name="Giuseppe L.R."/>
            <person name="Gasser R.B."/>
        </authorList>
    </citation>
    <scope>NUCLEOTIDE SEQUENCE [LARGE SCALE GENOMIC DNA]</scope>
    <source>
        <strain evidence="1">ISS588</strain>
    </source>
</reference>
<dbReference type="EMBL" id="JYDS01000780">
    <property type="protein sequence ID" value="KRZ00642.1"/>
    <property type="molecule type" value="Genomic_DNA"/>
</dbReference>
<sequence>MESFINIKTKWILIDSEQFEKHNEPIHTPSR</sequence>